<proteinExistence type="predicted"/>
<feature type="compositionally biased region" description="Polar residues" evidence="1">
    <location>
        <begin position="92"/>
        <end position="111"/>
    </location>
</feature>
<comment type="caution">
    <text evidence="2">The sequence shown here is derived from an EMBL/GenBank/DDBJ whole genome shotgun (WGS) entry which is preliminary data.</text>
</comment>
<dbReference type="EMBL" id="CCBQ010000037">
    <property type="protein sequence ID" value="CDO94303.1"/>
    <property type="molecule type" value="Genomic_DNA"/>
</dbReference>
<evidence type="ECO:0000313" key="3">
    <source>
        <dbReference type="Proteomes" id="UP000031516"/>
    </source>
</evidence>
<name>A0A0A8L621_9SACH</name>
<accession>A0A0A8L621</accession>
<dbReference type="Proteomes" id="UP000031516">
    <property type="component" value="Unassembled WGS sequence"/>
</dbReference>
<protein>
    <submittedName>
        <fullName evidence="2">WGS project CCBQ000000000 data, contig 00106</fullName>
    </submittedName>
</protein>
<evidence type="ECO:0000256" key="1">
    <source>
        <dbReference type="SAM" id="MobiDB-lite"/>
    </source>
</evidence>
<dbReference type="AlphaFoldDB" id="A0A0A8L621"/>
<organism evidence="2 3">
    <name type="scientific">Kluyveromyces dobzhanskii CBS 2104</name>
    <dbReference type="NCBI Taxonomy" id="1427455"/>
    <lineage>
        <taxon>Eukaryota</taxon>
        <taxon>Fungi</taxon>
        <taxon>Dikarya</taxon>
        <taxon>Ascomycota</taxon>
        <taxon>Saccharomycotina</taxon>
        <taxon>Saccharomycetes</taxon>
        <taxon>Saccharomycetales</taxon>
        <taxon>Saccharomycetaceae</taxon>
        <taxon>Kluyveromyces</taxon>
    </lineage>
</organism>
<sequence length="145" mass="16297">MASLTQTQTNGLSKMSTRKDVDDYVKESIVNGETDNIDSLKATKLNLEKKSIPGFNQPAMEGAEFPEEYEIETRTGLVKVSTLHKLNRLDTRVTTGSGKKSAKENASSSGYDNDKLKQCIDRNQKEIENYHKRSGFKKFIDKLFG</sequence>
<keyword evidence="3" id="KW-1185">Reference proteome</keyword>
<reference evidence="2 3" key="1">
    <citation type="submission" date="2014-03" db="EMBL/GenBank/DDBJ databases">
        <title>The genome of Kluyveromyces dobzhanskii.</title>
        <authorList>
            <person name="Nystedt B."/>
            <person name="Astrom S."/>
        </authorList>
    </citation>
    <scope>NUCLEOTIDE SEQUENCE [LARGE SCALE GENOMIC DNA]</scope>
    <source>
        <strain evidence="2 3">CBS 2104</strain>
    </source>
</reference>
<evidence type="ECO:0000313" key="2">
    <source>
        <dbReference type="EMBL" id="CDO94303.1"/>
    </source>
</evidence>
<feature type="region of interest" description="Disordered" evidence="1">
    <location>
        <begin position="91"/>
        <end position="115"/>
    </location>
</feature>
<dbReference type="OrthoDB" id="4035738at2759"/>
<gene>
    <name evidence="2" type="ORF">KLDO_g2575</name>
</gene>